<keyword evidence="2" id="KW-0560">Oxidoreductase</keyword>
<reference evidence="5" key="1">
    <citation type="submission" date="2017-06" db="EMBL/GenBank/DDBJ databases">
        <authorList>
            <person name="Varghese N."/>
            <person name="Submissions S."/>
        </authorList>
    </citation>
    <scope>NUCLEOTIDE SEQUENCE [LARGE SCALE GENOMIC DNA]</scope>
    <source>
        <strain evidence="5">ANC 5114</strain>
    </source>
</reference>
<evidence type="ECO:0000313" key="5">
    <source>
        <dbReference type="Proteomes" id="UP000243463"/>
    </source>
</evidence>
<dbReference type="GO" id="GO:0016491">
    <property type="term" value="F:oxidoreductase activity"/>
    <property type="evidence" value="ECO:0007669"/>
    <property type="project" value="UniProtKB-KW"/>
</dbReference>
<gene>
    <name evidence="4" type="ORF">SAMN05444584_0163</name>
</gene>
<dbReference type="PANTHER" id="PTHR42901:SF1">
    <property type="entry name" value="ALCOHOL DEHYDROGENASE"/>
    <property type="match status" value="1"/>
</dbReference>
<dbReference type="NCBIfam" id="NF006776">
    <property type="entry name" value="PRK09291.1"/>
    <property type="match status" value="1"/>
</dbReference>
<comment type="similarity">
    <text evidence="1 3">Belongs to the short-chain dehydrogenases/reductases (SDR) family.</text>
</comment>
<dbReference type="InterPro" id="IPR036291">
    <property type="entry name" value="NAD(P)-bd_dom_sf"/>
</dbReference>
<sequence length="256" mass="28415">MSKVLVTGAGSGFGQHIVFELAKRGHEVYAGVELPSQITLLHRESKAHNLELKEVFKLDITSQTDITHALKFDIDILVNNAGVGEGGALIDIPQAALKKQFEVNFFATVDITQQFLRQFTKRKSGRVVFISSIAGLMTVKSIGAYCASKHALEAAAEAFKAELSEEFNISIATINPGPYETGFNDRMIEASNNWYDKETSVLNHDNPKFPLEQVPAERDIAQFVDVIVDLKSKFRNVFPAEQVETVKTTQKDLWEA</sequence>
<dbReference type="Gene3D" id="3.40.50.720">
    <property type="entry name" value="NAD(P)-binding Rossmann-like Domain"/>
    <property type="match status" value="1"/>
</dbReference>
<dbReference type="InterPro" id="IPR002347">
    <property type="entry name" value="SDR_fam"/>
</dbReference>
<dbReference type="RefSeq" id="WP_088822255.1">
    <property type="nucleotide sequence ID" value="NZ_FZLN01000001.1"/>
</dbReference>
<dbReference type="Pfam" id="PF00106">
    <property type="entry name" value="adh_short"/>
    <property type="match status" value="1"/>
</dbReference>
<protein>
    <submittedName>
        <fullName evidence="4">Short-chain dehydrogenase</fullName>
    </submittedName>
</protein>
<name>A0A217EDH7_9GAMM</name>
<dbReference type="PANTHER" id="PTHR42901">
    <property type="entry name" value="ALCOHOL DEHYDROGENASE"/>
    <property type="match status" value="1"/>
</dbReference>
<evidence type="ECO:0000256" key="3">
    <source>
        <dbReference type="RuleBase" id="RU000363"/>
    </source>
</evidence>
<evidence type="ECO:0000313" key="4">
    <source>
        <dbReference type="EMBL" id="SNQ28250.1"/>
    </source>
</evidence>
<dbReference type="OrthoDB" id="9775296at2"/>
<accession>A0A217EDH7</accession>
<dbReference type="PRINTS" id="PR00080">
    <property type="entry name" value="SDRFAMILY"/>
</dbReference>
<organism evidence="4 5">
    <name type="scientific">Acinetobacter apis</name>
    <dbReference type="NCBI Taxonomy" id="1229165"/>
    <lineage>
        <taxon>Bacteria</taxon>
        <taxon>Pseudomonadati</taxon>
        <taxon>Pseudomonadota</taxon>
        <taxon>Gammaproteobacteria</taxon>
        <taxon>Moraxellales</taxon>
        <taxon>Moraxellaceae</taxon>
        <taxon>Acinetobacter</taxon>
    </lineage>
</organism>
<dbReference type="AlphaFoldDB" id="A0A217EDH7"/>
<keyword evidence="5" id="KW-1185">Reference proteome</keyword>
<dbReference type="Proteomes" id="UP000243463">
    <property type="component" value="Unassembled WGS sequence"/>
</dbReference>
<dbReference type="PRINTS" id="PR00081">
    <property type="entry name" value="GDHRDH"/>
</dbReference>
<evidence type="ECO:0000256" key="2">
    <source>
        <dbReference type="ARBA" id="ARBA00023002"/>
    </source>
</evidence>
<dbReference type="SUPFAM" id="SSF51735">
    <property type="entry name" value="NAD(P)-binding Rossmann-fold domains"/>
    <property type="match status" value="1"/>
</dbReference>
<proteinExistence type="inferred from homology"/>
<dbReference type="EMBL" id="FZLN01000001">
    <property type="protein sequence ID" value="SNQ28250.1"/>
    <property type="molecule type" value="Genomic_DNA"/>
</dbReference>
<evidence type="ECO:0000256" key="1">
    <source>
        <dbReference type="ARBA" id="ARBA00006484"/>
    </source>
</evidence>